<evidence type="ECO:0000256" key="1">
    <source>
        <dbReference type="ARBA" id="ARBA00022553"/>
    </source>
</evidence>
<feature type="modified residue" description="4-aspartylphosphate" evidence="6">
    <location>
        <position position="54"/>
    </location>
</feature>
<keyword evidence="3" id="KW-0805">Transcription regulation</keyword>
<dbReference type="SMART" id="SM00448">
    <property type="entry name" value="REC"/>
    <property type="match status" value="1"/>
</dbReference>
<dbReference type="SUPFAM" id="SSF52172">
    <property type="entry name" value="CheY-like"/>
    <property type="match status" value="1"/>
</dbReference>
<evidence type="ECO:0000259" key="8">
    <source>
        <dbReference type="PROSITE" id="PS50110"/>
    </source>
</evidence>
<proteinExistence type="predicted"/>
<dbReference type="GO" id="GO:0000156">
    <property type="term" value="F:phosphorelay response regulator activity"/>
    <property type="evidence" value="ECO:0007669"/>
    <property type="project" value="TreeGrafter"/>
</dbReference>
<dbReference type="SUPFAM" id="SSF48452">
    <property type="entry name" value="TPR-like"/>
    <property type="match status" value="1"/>
</dbReference>
<sequence length="226" mass="25286">MSDRSVLIVDDEENIRLTLAMALKKLNIPVDTASSGEEALAKLAGRPYGVMLLDLRMPGIGGMEVLKRLPEIRPEVQAVVITAYGTVEVAVEAMKLGAVDFLQKPFDPEEVRELVSALLDQSRERRRGLEYDNYLALAFKRIRKGEWDTARIYGHKAISLDPDRPEAFNLLGGVAEARGNRLEAEKHYRAALALNPSYQPAQKNLERVTSRPYTPLGIDWGFPEKK</sequence>
<feature type="domain" description="Response regulatory" evidence="8">
    <location>
        <begin position="5"/>
        <end position="119"/>
    </location>
</feature>
<feature type="repeat" description="TPR" evidence="7">
    <location>
        <begin position="165"/>
        <end position="198"/>
    </location>
</feature>
<reference evidence="9" key="1">
    <citation type="journal article" date="2020" name="mSystems">
        <title>Genome- and Community-Level Interaction Insights into Carbon Utilization and Element Cycling Functions of Hydrothermarchaeota in Hydrothermal Sediment.</title>
        <authorList>
            <person name="Zhou Z."/>
            <person name="Liu Y."/>
            <person name="Xu W."/>
            <person name="Pan J."/>
            <person name="Luo Z.H."/>
            <person name="Li M."/>
        </authorList>
    </citation>
    <scope>NUCLEOTIDE SEQUENCE [LARGE SCALE GENOMIC DNA]</scope>
    <source>
        <strain evidence="9">SpSt-897</strain>
    </source>
</reference>
<keyword evidence="1 6" id="KW-0597">Phosphoprotein</keyword>
<dbReference type="GO" id="GO:0000976">
    <property type="term" value="F:transcription cis-regulatory region binding"/>
    <property type="evidence" value="ECO:0007669"/>
    <property type="project" value="TreeGrafter"/>
</dbReference>
<dbReference type="GO" id="GO:0032993">
    <property type="term" value="C:protein-DNA complex"/>
    <property type="evidence" value="ECO:0007669"/>
    <property type="project" value="TreeGrafter"/>
</dbReference>
<protein>
    <submittedName>
        <fullName evidence="9">Response regulator</fullName>
    </submittedName>
</protein>
<keyword evidence="4" id="KW-0238">DNA-binding</keyword>
<dbReference type="Gene3D" id="3.40.50.2300">
    <property type="match status" value="1"/>
</dbReference>
<dbReference type="PROSITE" id="PS50005">
    <property type="entry name" value="TPR"/>
    <property type="match status" value="1"/>
</dbReference>
<dbReference type="SMART" id="SM00028">
    <property type="entry name" value="TPR"/>
    <property type="match status" value="2"/>
</dbReference>
<evidence type="ECO:0000313" key="9">
    <source>
        <dbReference type="EMBL" id="HGF35061.1"/>
    </source>
</evidence>
<dbReference type="FunFam" id="3.40.50.2300:FF:000018">
    <property type="entry name" value="DNA-binding transcriptional regulator NtrC"/>
    <property type="match status" value="1"/>
</dbReference>
<dbReference type="InterPro" id="IPR001789">
    <property type="entry name" value="Sig_transdc_resp-reg_receiver"/>
</dbReference>
<dbReference type="GO" id="GO:0005829">
    <property type="term" value="C:cytosol"/>
    <property type="evidence" value="ECO:0007669"/>
    <property type="project" value="TreeGrafter"/>
</dbReference>
<comment type="caution">
    <text evidence="9">The sequence shown here is derived from an EMBL/GenBank/DDBJ whole genome shotgun (WGS) entry which is preliminary data.</text>
</comment>
<evidence type="ECO:0000256" key="7">
    <source>
        <dbReference type="PROSITE-ProRule" id="PRU00339"/>
    </source>
</evidence>
<keyword evidence="2" id="KW-0902">Two-component regulatory system</keyword>
<dbReference type="InterPro" id="IPR011006">
    <property type="entry name" value="CheY-like_superfamily"/>
</dbReference>
<dbReference type="AlphaFoldDB" id="A0A7C3V103"/>
<dbReference type="InterPro" id="IPR039420">
    <property type="entry name" value="WalR-like"/>
</dbReference>
<dbReference type="InterPro" id="IPR011990">
    <property type="entry name" value="TPR-like_helical_dom_sf"/>
</dbReference>
<dbReference type="PANTHER" id="PTHR48111">
    <property type="entry name" value="REGULATOR OF RPOS"/>
    <property type="match status" value="1"/>
</dbReference>
<evidence type="ECO:0000256" key="4">
    <source>
        <dbReference type="ARBA" id="ARBA00023125"/>
    </source>
</evidence>
<keyword evidence="5" id="KW-0804">Transcription</keyword>
<dbReference type="PROSITE" id="PS50110">
    <property type="entry name" value="RESPONSE_REGULATORY"/>
    <property type="match status" value="1"/>
</dbReference>
<evidence type="ECO:0000256" key="6">
    <source>
        <dbReference type="PROSITE-ProRule" id="PRU00169"/>
    </source>
</evidence>
<evidence type="ECO:0000256" key="2">
    <source>
        <dbReference type="ARBA" id="ARBA00023012"/>
    </source>
</evidence>
<dbReference type="Pfam" id="PF00072">
    <property type="entry name" value="Response_reg"/>
    <property type="match status" value="1"/>
</dbReference>
<dbReference type="GO" id="GO:0006355">
    <property type="term" value="P:regulation of DNA-templated transcription"/>
    <property type="evidence" value="ECO:0007669"/>
    <property type="project" value="TreeGrafter"/>
</dbReference>
<dbReference type="Gene3D" id="1.25.40.10">
    <property type="entry name" value="Tetratricopeptide repeat domain"/>
    <property type="match status" value="1"/>
</dbReference>
<dbReference type="InterPro" id="IPR019734">
    <property type="entry name" value="TPR_rpt"/>
</dbReference>
<name>A0A7C3V103_9BACT</name>
<dbReference type="PANTHER" id="PTHR48111:SF1">
    <property type="entry name" value="TWO-COMPONENT RESPONSE REGULATOR ORR33"/>
    <property type="match status" value="1"/>
</dbReference>
<gene>
    <name evidence="9" type="ORF">ENW96_11895</name>
</gene>
<evidence type="ECO:0000256" key="5">
    <source>
        <dbReference type="ARBA" id="ARBA00023163"/>
    </source>
</evidence>
<dbReference type="EMBL" id="DTMF01000289">
    <property type="protein sequence ID" value="HGF35061.1"/>
    <property type="molecule type" value="Genomic_DNA"/>
</dbReference>
<organism evidence="9">
    <name type="scientific">Desulfobacca acetoxidans</name>
    <dbReference type="NCBI Taxonomy" id="60893"/>
    <lineage>
        <taxon>Bacteria</taxon>
        <taxon>Pseudomonadati</taxon>
        <taxon>Thermodesulfobacteriota</taxon>
        <taxon>Desulfobaccia</taxon>
        <taxon>Desulfobaccales</taxon>
        <taxon>Desulfobaccaceae</taxon>
        <taxon>Desulfobacca</taxon>
    </lineage>
</organism>
<accession>A0A7C3V103</accession>
<keyword evidence="7" id="KW-0802">TPR repeat</keyword>
<evidence type="ECO:0000256" key="3">
    <source>
        <dbReference type="ARBA" id="ARBA00023015"/>
    </source>
</evidence>